<accession>A0ABR2JB79</accession>
<feature type="region of interest" description="Disordered" evidence="1">
    <location>
        <begin position="325"/>
        <end position="395"/>
    </location>
</feature>
<feature type="compositionally biased region" description="Acidic residues" evidence="1">
    <location>
        <begin position="343"/>
        <end position="364"/>
    </location>
</feature>
<reference evidence="2 3" key="1">
    <citation type="journal article" date="2024" name="IMA Fungus">
        <title>Apiospora arundinis, a panoply of carbohydrate-active enzymes and secondary metabolites.</title>
        <authorList>
            <person name="Sorensen T."/>
            <person name="Petersen C."/>
            <person name="Muurmann A.T."/>
            <person name="Christiansen J.V."/>
            <person name="Brundto M.L."/>
            <person name="Overgaard C.K."/>
            <person name="Boysen A.T."/>
            <person name="Wollenberg R.D."/>
            <person name="Larsen T.O."/>
            <person name="Sorensen J.L."/>
            <person name="Nielsen K.L."/>
            <person name="Sondergaard T.E."/>
        </authorList>
    </citation>
    <scope>NUCLEOTIDE SEQUENCE [LARGE SCALE GENOMIC DNA]</scope>
    <source>
        <strain evidence="2 3">AAU 773</strain>
    </source>
</reference>
<sequence>MSPGKGLSLNLLGASIQDLTKVAQEGRCYWPWLGPNVELDIFIFEQGIIEEKEPFDVRTSYLVRMYGMGIRDLRFLQRNPNEGEKRAQLETLHRCHTLRAWLGEEESADLAEQLEFCYFSMAASKANKDPKRFFPPGLETHELRVKARQREFKILKIMVDRIWAETEQTHGRRGTPILLRRKFNDAGQLIREGDWHLLDPGHKCVLLGGPSRYHQEHKEHARLLQQWPAPHLHYHEDNNGSLILNENIHFPPDSASFSDPYAILPPRLSAPSGLHFRRGGTAYLTLSERLKGFTRDFEDRLYFAPEGLEKFVEIHDFAVLEKPPTNPLLGTDLLPSPEGDVPEHEEDSDGGDIDPEDLPESMDDGNEKQVGAKLTIPVSEEKRDQLPQLRGTEGH</sequence>
<evidence type="ECO:0008006" key="4">
    <source>
        <dbReference type="Google" id="ProtNLM"/>
    </source>
</evidence>
<organism evidence="2 3">
    <name type="scientific">Apiospora arundinis</name>
    <dbReference type="NCBI Taxonomy" id="335852"/>
    <lineage>
        <taxon>Eukaryota</taxon>
        <taxon>Fungi</taxon>
        <taxon>Dikarya</taxon>
        <taxon>Ascomycota</taxon>
        <taxon>Pezizomycotina</taxon>
        <taxon>Sordariomycetes</taxon>
        <taxon>Xylariomycetidae</taxon>
        <taxon>Amphisphaeriales</taxon>
        <taxon>Apiosporaceae</taxon>
        <taxon>Apiospora</taxon>
    </lineage>
</organism>
<protein>
    <recommendedName>
        <fullName evidence="4">HNH nuclease domain-containing protein</fullName>
    </recommendedName>
</protein>
<name>A0ABR2JB79_9PEZI</name>
<gene>
    <name evidence="2" type="ORF">PGQ11_005347</name>
</gene>
<dbReference type="Proteomes" id="UP001390339">
    <property type="component" value="Unassembled WGS sequence"/>
</dbReference>
<keyword evidence="3" id="KW-1185">Reference proteome</keyword>
<dbReference type="EMBL" id="JAPCWZ010000003">
    <property type="protein sequence ID" value="KAK8874833.1"/>
    <property type="molecule type" value="Genomic_DNA"/>
</dbReference>
<comment type="caution">
    <text evidence="2">The sequence shown here is derived from an EMBL/GenBank/DDBJ whole genome shotgun (WGS) entry which is preliminary data.</text>
</comment>
<evidence type="ECO:0000313" key="2">
    <source>
        <dbReference type="EMBL" id="KAK8874833.1"/>
    </source>
</evidence>
<evidence type="ECO:0000313" key="3">
    <source>
        <dbReference type="Proteomes" id="UP001390339"/>
    </source>
</evidence>
<proteinExistence type="predicted"/>
<evidence type="ECO:0000256" key="1">
    <source>
        <dbReference type="SAM" id="MobiDB-lite"/>
    </source>
</evidence>